<feature type="domain" description="O-methyltransferase C-terminal" evidence="4">
    <location>
        <begin position="107"/>
        <end position="312"/>
    </location>
</feature>
<dbReference type="SUPFAM" id="SSF53335">
    <property type="entry name" value="S-adenosyl-L-methionine-dependent methyltransferases"/>
    <property type="match status" value="1"/>
</dbReference>
<evidence type="ECO:0000259" key="5">
    <source>
        <dbReference type="Pfam" id="PF08100"/>
    </source>
</evidence>
<keyword evidence="6" id="KW-1185">Reference proteome</keyword>
<reference evidence="7" key="1">
    <citation type="submission" date="2025-08" db="UniProtKB">
        <authorList>
            <consortium name="RefSeq"/>
        </authorList>
    </citation>
    <scope>IDENTIFICATION</scope>
    <source>
        <tissue evidence="7">Seedling</tissue>
    </source>
</reference>
<name>A0ABM4A360_ZIZJJ</name>
<organism evidence="6 7">
    <name type="scientific">Ziziphus jujuba</name>
    <name type="common">Chinese jujube</name>
    <name type="synonym">Ziziphus sativa</name>
    <dbReference type="NCBI Taxonomy" id="326968"/>
    <lineage>
        <taxon>Eukaryota</taxon>
        <taxon>Viridiplantae</taxon>
        <taxon>Streptophyta</taxon>
        <taxon>Embryophyta</taxon>
        <taxon>Tracheophyta</taxon>
        <taxon>Spermatophyta</taxon>
        <taxon>Magnoliopsida</taxon>
        <taxon>eudicotyledons</taxon>
        <taxon>Gunneridae</taxon>
        <taxon>Pentapetalae</taxon>
        <taxon>rosids</taxon>
        <taxon>fabids</taxon>
        <taxon>Rosales</taxon>
        <taxon>Rhamnaceae</taxon>
        <taxon>Paliureae</taxon>
        <taxon>Ziziphus</taxon>
    </lineage>
</organism>
<dbReference type="InterPro" id="IPR012967">
    <property type="entry name" value="COMT_dimerisation"/>
</dbReference>
<proteinExistence type="predicted"/>
<evidence type="ECO:0000313" key="7">
    <source>
        <dbReference type="RefSeq" id="XP_060671182.1"/>
    </source>
</evidence>
<sequence length="312" mass="34837">MLNYISSMSLKCAVELGVPDIIHNHGRPIALPDLVTALEIHPSKTCFVYRVISLLVHSCFFAITVKEKKKQKQHMISPPYSRLLLKDKLPCLSPHILTLCPAFLTAWQFLGNWIKADKGTTPFEIAQGMTLWEYEDHNPAFNSLFKEAMASDSGMLNLAIRDCKPVFLGLGSLVDVEGGIGKVASIISKAFPQLKCTVLDLSHVVANLPDTENVKFIGGDMFHSNPPADALLLKLTLHAYSDEECLKILKKCREAIPSDGGKVIIIDTVINKEKEEHQVTEAKLFFDMLMMVVVTGRERSERDWEKLFLESG</sequence>
<evidence type="ECO:0000256" key="3">
    <source>
        <dbReference type="ARBA" id="ARBA00022691"/>
    </source>
</evidence>
<protein>
    <submittedName>
        <fullName evidence="7">Trans-resveratrol di-O-methyltransferase-like</fullName>
    </submittedName>
</protein>
<dbReference type="PROSITE" id="PS51683">
    <property type="entry name" value="SAM_OMT_II"/>
    <property type="match status" value="1"/>
</dbReference>
<dbReference type="PIRSF" id="PIRSF005739">
    <property type="entry name" value="O-mtase"/>
    <property type="match status" value="1"/>
</dbReference>
<dbReference type="Gene3D" id="3.40.50.150">
    <property type="entry name" value="Vaccinia Virus protein VP39"/>
    <property type="match status" value="1"/>
</dbReference>
<dbReference type="Proteomes" id="UP001652623">
    <property type="component" value="Chromosome 1"/>
</dbReference>
<evidence type="ECO:0000259" key="4">
    <source>
        <dbReference type="Pfam" id="PF00891"/>
    </source>
</evidence>
<dbReference type="InterPro" id="IPR016461">
    <property type="entry name" value="COMT-like"/>
</dbReference>
<keyword evidence="1" id="KW-0489">Methyltransferase</keyword>
<dbReference type="RefSeq" id="XP_060671182.1">
    <property type="nucleotide sequence ID" value="XM_060815199.1"/>
</dbReference>
<dbReference type="Pfam" id="PF00891">
    <property type="entry name" value="Methyltransf_2"/>
    <property type="match status" value="1"/>
</dbReference>
<dbReference type="PANTHER" id="PTHR11746">
    <property type="entry name" value="O-METHYLTRANSFERASE"/>
    <property type="match status" value="1"/>
</dbReference>
<dbReference type="SUPFAM" id="SSF46785">
    <property type="entry name" value="Winged helix' DNA-binding domain"/>
    <property type="match status" value="1"/>
</dbReference>
<dbReference type="InterPro" id="IPR029063">
    <property type="entry name" value="SAM-dependent_MTases_sf"/>
</dbReference>
<dbReference type="Gene3D" id="1.10.10.10">
    <property type="entry name" value="Winged helix-like DNA-binding domain superfamily/Winged helix DNA-binding domain"/>
    <property type="match status" value="1"/>
</dbReference>
<keyword evidence="3" id="KW-0949">S-adenosyl-L-methionine</keyword>
<accession>A0ABM4A360</accession>
<feature type="domain" description="O-methyltransferase dimerisation" evidence="5">
    <location>
        <begin position="2"/>
        <end position="67"/>
    </location>
</feature>
<dbReference type="InterPro" id="IPR001077">
    <property type="entry name" value="COMT_C"/>
</dbReference>
<dbReference type="InterPro" id="IPR036390">
    <property type="entry name" value="WH_DNA-bd_sf"/>
</dbReference>
<dbReference type="InterPro" id="IPR036388">
    <property type="entry name" value="WH-like_DNA-bd_sf"/>
</dbReference>
<dbReference type="GeneID" id="107411070"/>
<evidence type="ECO:0000313" key="6">
    <source>
        <dbReference type="Proteomes" id="UP001652623"/>
    </source>
</evidence>
<evidence type="ECO:0000256" key="2">
    <source>
        <dbReference type="ARBA" id="ARBA00022679"/>
    </source>
</evidence>
<dbReference type="Pfam" id="PF08100">
    <property type="entry name" value="Dimerisation"/>
    <property type="match status" value="1"/>
</dbReference>
<evidence type="ECO:0000256" key="1">
    <source>
        <dbReference type="ARBA" id="ARBA00022603"/>
    </source>
</evidence>
<keyword evidence="2" id="KW-0808">Transferase</keyword>
<gene>
    <name evidence="7" type="primary">LOC107411070</name>
</gene>